<dbReference type="Proteomes" id="UP000002316">
    <property type="component" value="Chromosome 7"/>
</dbReference>
<sequence length="113" mass="12346">MYCYLCSLLLPFGTTCWICCVVVASITGFMLLHVCSLPLDSFLPLLIYSKSGSSLKRSGESNVTPTADICGSDLTLCAAEGMDKASVNDSLGRYCIYMCLCLSMVFKKYDDFT</sequence>
<dbReference type="RefSeq" id="XP_011774735.1">
    <property type="nucleotide sequence ID" value="XM_011776433.1"/>
</dbReference>
<proteinExistence type="predicted"/>
<evidence type="ECO:0000313" key="2">
    <source>
        <dbReference type="Proteomes" id="UP000002316"/>
    </source>
</evidence>
<evidence type="ECO:0000313" key="1">
    <source>
        <dbReference type="EMBL" id="CBH12454.1"/>
    </source>
</evidence>
<dbReference type="GeneID" id="23862588"/>
<reference evidence="2" key="1">
    <citation type="journal article" date="2010" name="PLoS Negl. Trop. Dis.">
        <title>The genome sequence of Trypanosoma brucei gambiense, causative agent of chronic human african trypanosomiasis.</title>
        <authorList>
            <person name="Jackson A.P."/>
            <person name="Sanders M."/>
            <person name="Berry A."/>
            <person name="McQuillan J."/>
            <person name="Aslett M.A."/>
            <person name="Quail M.A."/>
            <person name="Chukualim B."/>
            <person name="Capewell P."/>
            <person name="MacLeod A."/>
            <person name="Melville S.E."/>
            <person name="Gibson W."/>
            <person name="Barry J.D."/>
            <person name="Berriman M."/>
            <person name="Hertz-Fowler C."/>
        </authorList>
    </citation>
    <scope>NUCLEOTIDE SEQUENCE [LARGE SCALE GENOMIC DNA]</scope>
    <source>
        <strain evidence="2">MHOM/CI/86/DAL972</strain>
    </source>
</reference>
<name>C9ZSS0_TRYB9</name>
<gene>
    <name evidence="1" type="ORF">TbgDal_VII3890</name>
</gene>
<organism evidence="1 2">
    <name type="scientific">Trypanosoma brucei gambiense (strain MHOM/CI/86/DAL972)</name>
    <dbReference type="NCBI Taxonomy" id="679716"/>
    <lineage>
        <taxon>Eukaryota</taxon>
        <taxon>Discoba</taxon>
        <taxon>Euglenozoa</taxon>
        <taxon>Kinetoplastea</taxon>
        <taxon>Metakinetoplastina</taxon>
        <taxon>Trypanosomatida</taxon>
        <taxon>Trypanosomatidae</taxon>
        <taxon>Trypanosoma</taxon>
    </lineage>
</organism>
<dbReference type="AlphaFoldDB" id="C9ZSS0"/>
<protein>
    <submittedName>
        <fullName evidence="1">Uncharacterized protein</fullName>
    </submittedName>
</protein>
<dbReference type="EMBL" id="FN554970">
    <property type="protein sequence ID" value="CBH12454.1"/>
    <property type="molecule type" value="Genomic_DNA"/>
</dbReference>
<accession>C9ZSS0</accession>
<dbReference type="KEGG" id="tbg:TbgDal_VII3890"/>